<protein>
    <submittedName>
        <fullName evidence="1">Uncharacterized protein</fullName>
    </submittedName>
</protein>
<reference evidence="1 2" key="1">
    <citation type="journal article" date="2015" name="Infect. Genet. Evol.">
        <title>Genomic sequences of six botulinum neurotoxin-producing strains representing three clostridial species illustrate the mobility and diversity of botulinum neurotoxin genes.</title>
        <authorList>
            <person name="Smith T.J."/>
            <person name="Hill K.K."/>
            <person name="Xie G."/>
            <person name="Foley B.T."/>
            <person name="Williamson C.H."/>
            <person name="Foster J.T."/>
            <person name="Johnson S.L."/>
            <person name="Chertkov O."/>
            <person name="Teshima H."/>
            <person name="Gibbons H.S."/>
            <person name="Johnsky L.A."/>
            <person name="Karavis M.A."/>
            <person name="Smith L.A."/>
        </authorList>
    </citation>
    <scope>NUCLEOTIDE SEQUENCE [LARGE SCALE GENOMIC DNA]</scope>
    <source>
        <strain evidence="1 2">CDC 2741</strain>
    </source>
</reference>
<organism evidence="1 2">
    <name type="scientific">Clostridium argentinense CDC 2741</name>
    <dbReference type="NCBI Taxonomy" id="1418104"/>
    <lineage>
        <taxon>Bacteria</taxon>
        <taxon>Bacillati</taxon>
        <taxon>Bacillota</taxon>
        <taxon>Clostridia</taxon>
        <taxon>Eubacteriales</taxon>
        <taxon>Clostridiaceae</taxon>
        <taxon>Clostridium</taxon>
    </lineage>
</organism>
<proteinExistence type="predicted"/>
<gene>
    <name evidence="1" type="ORF">U732_3586</name>
</gene>
<evidence type="ECO:0000313" key="1">
    <source>
        <dbReference type="EMBL" id="KIE47881.1"/>
    </source>
</evidence>
<comment type="caution">
    <text evidence="1">The sequence shown here is derived from an EMBL/GenBank/DDBJ whole genome shotgun (WGS) entry which is preliminary data.</text>
</comment>
<keyword evidence="2" id="KW-1185">Reference proteome</keyword>
<accession>A0A0C1RBW3</accession>
<evidence type="ECO:0000313" key="2">
    <source>
        <dbReference type="Proteomes" id="UP000031366"/>
    </source>
</evidence>
<sequence length="90" mass="10975">MIKINLYHLFFIFKLAFNPLIERYNRLLKYDDAEQDLIVKFIYILHKFPLQNISNNLQNGYMVSYINVTLKNKYICLSKNKKFYLMKTQN</sequence>
<dbReference type="AlphaFoldDB" id="A0A0C1RBW3"/>
<dbReference type="EMBL" id="AYSO01000013">
    <property type="protein sequence ID" value="KIE47881.1"/>
    <property type="molecule type" value="Genomic_DNA"/>
</dbReference>
<name>A0A0C1RBW3_9CLOT</name>
<dbReference type="Proteomes" id="UP000031366">
    <property type="component" value="Unassembled WGS sequence"/>
</dbReference>